<name>A0A170PFP6_9CHLR</name>
<keyword evidence="2" id="KW-1185">Reference proteome</keyword>
<protein>
    <recommendedName>
        <fullName evidence="3">Transposase</fullName>
    </recommendedName>
</protein>
<gene>
    <name evidence="1" type="ORF">CFX0092_A1435</name>
</gene>
<accession>A0A170PFP6</accession>
<sequence length="38" mass="4355">MRSSPDNNPSQKYRFTFSLHLILDLTGRLFTGRSGQGR</sequence>
<evidence type="ECO:0008006" key="3">
    <source>
        <dbReference type="Google" id="ProtNLM"/>
    </source>
</evidence>
<proteinExistence type="predicted"/>
<reference evidence="1" key="1">
    <citation type="submission" date="2016-01" db="EMBL/GenBank/DDBJ databases">
        <authorList>
            <person name="Mcilroy J.S."/>
            <person name="Karst M S."/>
            <person name="Albertsen M."/>
        </authorList>
    </citation>
    <scope>NUCLEOTIDE SEQUENCE</scope>
    <source>
        <strain evidence="1">Cfx-K</strain>
    </source>
</reference>
<evidence type="ECO:0000313" key="1">
    <source>
        <dbReference type="EMBL" id="CUS03313.2"/>
    </source>
</evidence>
<dbReference type="Proteomes" id="UP000215027">
    <property type="component" value="Chromosome I"/>
</dbReference>
<dbReference type="KEGG" id="pbf:CFX0092_A1435"/>
<evidence type="ECO:0000313" key="2">
    <source>
        <dbReference type="Proteomes" id="UP000215027"/>
    </source>
</evidence>
<dbReference type="EMBL" id="LN890655">
    <property type="protein sequence ID" value="CUS03313.2"/>
    <property type="molecule type" value="Genomic_DNA"/>
</dbReference>
<dbReference type="AlphaFoldDB" id="A0A170PFP6"/>
<organism evidence="1 2">
    <name type="scientific">Candidatus Promineifilum breve</name>
    <dbReference type="NCBI Taxonomy" id="1806508"/>
    <lineage>
        <taxon>Bacteria</taxon>
        <taxon>Bacillati</taxon>
        <taxon>Chloroflexota</taxon>
        <taxon>Ardenticatenia</taxon>
        <taxon>Candidatus Promineifilales</taxon>
        <taxon>Candidatus Promineifilaceae</taxon>
        <taxon>Candidatus Promineifilum</taxon>
    </lineage>
</organism>